<dbReference type="InterPro" id="IPR017853">
    <property type="entry name" value="GH"/>
</dbReference>
<gene>
    <name evidence="6" type="ORF">SAMN05216552_101422</name>
</gene>
<dbReference type="PANTHER" id="PTHR42732">
    <property type="entry name" value="BETA-GALACTOSIDASE"/>
    <property type="match status" value="1"/>
</dbReference>
<dbReference type="GO" id="GO:0005975">
    <property type="term" value="P:carbohydrate metabolic process"/>
    <property type="evidence" value="ECO:0007669"/>
    <property type="project" value="InterPro"/>
</dbReference>
<dbReference type="PANTHER" id="PTHR42732:SF1">
    <property type="entry name" value="BETA-MANNOSIDASE"/>
    <property type="match status" value="1"/>
</dbReference>
<dbReference type="InterPro" id="IPR006101">
    <property type="entry name" value="Glyco_hydro_2"/>
</dbReference>
<dbReference type="InterPro" id="IPR006104">
    <property type="entry name" value="Glyco_hydro_2_N"/>
</dbReference>
<dbReference type="InterPro" id="IPR036156">
    <property type="entry name" value="Beta-gal/glucu_dom_sf"/>
</dbReference>
<keyword evidence="2" id="KW-0378">Hydrolase</keyword>
<organism evidence="6 7">
    <name type="scientific">Pseudoduganella namucuonensis</name>
    <dbReference type="NCBI Taxonomy" id="1035707"/>
    <lineage>
        <taxon>Bacteria</taxon>
        <taxon>Pseudomonadati</taxon>
        <taxon>Pseudomonadota</taxon>
        <taxon>Betaproteobacteria</taxon>
        <taxon>Burkholderiales</taxon>
        <taxon>Oxalobacteraceae</taxon>
        <taxon>Telluria group</taxon>
        <taxon>Pseudoduganella</taxon>
    </lineage>
</organism>
<sequence>MTIRMTVARVLFILLAVCALGWAPARAAAPAREVVQLNRAWTFTLGDPAGAAASGPVDKGWEQIHLPHSFSLPYFLGPDFYTGYGWYRKNLQVEPSWRGKRLSLEFDGVFQEAEIYVNGAMAGRHVGGYTGFTVDITPYARAGANTIAVRVNNVWNARVAPRAGEHVFSGGIYRDVRLVVTDPVHVAWYGTFVTTPEVSAERASLRLQTEIENHAAEGKTVVLVSKVFGPGGKLVTHARTERAVAAGATTVFEQRPPEVSKPSLWGPGNPVMYRLESSVMVDGRVVDSYSTPFGIRSIKWTADKGFFLNGKHVYLLGANVHQDHAGWGDAVSHAGMRRDVRMIKDAGFNFIRGSHYPHSPAFSRAADELGMLFWSEAPFWGIGGFGPDGNWMASAYPPAPEDRPGFEQSVLAQTAEMIRIHRNHPSIIAWSNGNEHFFSAPESMDALRVFVKRQVEFMRGQDPTRPAAVGGAQRGGIDHLGDIAGYNGDGATLYLKPAHASMVSEYGSTIADRPGKYEPGWGDLPGTPDQKGSAQRYPWRYPWRSGEAIWAGFDHGTIAAVEFGRMGMIDYYRIPKRQYYWYRNEYAHIPPPAWPAPGEAHQLSLTADKTAIAGTQGHDDVQLLVTVRDKTGLAISNSPDVTLSIESGPGEFPTGRSITFKHGSRIEIRDGLAAIEFRSYHAGKTVIRATSPGLKDALIEVTTEGPDRYVEGQSQVARARAIVDYPPAAKPSAAAMAKNVVVNRPSKASSSAGGHAPSLANDGDAATYWRAGEAGEATWSVDLENIYEVRGVEFSPHAAADVAFTIEASLDRVQWRQVGAGAGARASHALAMSGAAVKARFMRVRFAAAPAGTAASLDEFRVLAVPSGE</sequence>
<dbReference type="InterPro" id="IPR006102">
    <property type="entry name" value="Ig-like_GH2"/>
</dbReference>
<feature type="domain" description="F5/8 type C" evidence="5">
    <location>
        <begin position="728"/>
        <end position="865"/>
    </location>
</feature>
<dbReference type="InterPro" id="IPR000421">
    <property type="entry name" value="FA58C"/>
</dbReference>
<protein>
    <submittedName>
        <fullName evidence="6">F5/8 type C domain-containing protein</fullName>
    </submittedName>
</protein>
<accession>A0A1I7JZP5</accession>
<dbReference type="InterPro" id="IPR006103">
    <property type="entry name" value="Glyco_hydro_2_cat"/>
</dbReference>
<dbReference type="SUPFAM" id="SSF49785">
    <property type="entry name" value="Galactose-binding domain-like"/>
    <property type="match status" value="2"/>
</dbReference>
<dbReference type="EMBL" id="FPBO01000014">
    <property type="protein sequence ID" value="SFU90663.1"/>
    <property type="molecule type" value="Genomic_DNA"/>
</dbReference>
<dbReference type="Gene3D" id="3.20.20.80">
    <property type="entry name" value="Glycosidases"/>
    <property type="match status" value="1"/>
</dbReference>
<dbReference type="SUPFAM" id="SSF49303">
    <property type="entry name" value="beta-Galactosidase/glucuronidase domain"/>
    <property type="match status" value="1"/>
</dbReference>
<dbReference type="Gene3D" id="2.60.120.260">
    <property type="entry name" value="Galactose-binding domain-like"/>
    <property type="match status" value="2"/>
</dbReference>
<evidence type="ECO:0000256" key="1">
    <source>
        <dbReference type="ARBA" id="ARBA00007401"/>
    </source>
</evidence>
<dbReference type="InterPro" id="IPR013783">
    <property type="entry name" value="Ig-like_fold"/>
</dbReference>
<evidence type="ECO:0000256" key="2">
    <source>
        <dbReference type="ARBA" id="ARBA00022801"/>
    </source>
</evidence>
<dbReference type="Pfam" id="PF02837">
    <property type="entry name" value="Glyco_hydro_2_N"/>
    <property type="match status" value="1"/>
</dbReference>
<dbReference type="InterPro" id="IPR008979">
    <property type="entry name" value="Galactose-bd-like_sf"/>
</dbReference>
<dbReference type="Pfam" id="PF02836">
    <property type="entry name" value="Glyco_hydro_2_C"/>
    <property type="match status" value="1"/>
</dbReference>
<comment type="similarity">
    <text evidence="1">Belongs to the glycosyl hydrolase 2 family.</text>
</comment>
<evidence type="ECO:0000256" key="3">
    <source>
        <dbReference type="ARBA" id="ARBA00023295"/>
    </source>
</evidence>
<dbReference type="Gene3D" id="2.60.40.10">
    <property type="entry name" value="Immunoglobulins"/>
    <property type="match status" value="2"/>
</dbReference>
<feature type="signal peptide" evidence="4">
    <location>
        <begin position="1"/>
        <end position="27"/>
    </location>
</feature>
<dbReference type="STRING" id="1035707.SAMN05216552_101422"/>
<keyword evidence="7" id="KW-1185">Reference proteome</keyword>
<proteinExistence type="inferred from homology"/>
<name>A0A1I7JZP5_9BURK</name>
<dbReference type="Pfam" id="PF00703">
    <property type="entry name" value="Glyco_hydro_2"/>
    <property type="match status" value="1"/>
</dbReference>
<feature type="chain" id="PRO_5011442563" evidence="4">
    <location>
        <begin position="28"/>
        <end position="869"/>
    </location>
</feature>
<dbReference type="Pfam" id="PF00754">
    <property type="entry name" value="F5_F8_type_C"/>
    <property type="match status" value="1"/>
</dbReference>
<evidence type="ECO:0000256" key="4">
    <source>
        <dbReference type="SAM" id="SignalP"/>
    </source>
</evidence>
<dbReference type="PROSITE" id="PS50022">
    <property type="entry name" value="FA58C_3"/>
    <property type="match status" value="1"/>
</dbReference>
<reference evidence="7" key="1">
    <citation type="submission" date="2016-10" db="EMBL/GenBank/DDBJ databases">
        <authorList>
            <person name="Varghese N."/>
            <person name="Submissions S."/>
        </authorList>
    </citation>
    <scope>NUCLEOTIDE SEQUENCE [LARGE SCALE GENOMIC DNA]</scope>
    <source>
        <strain evidence="7">CGMCC 1.11014</strain>
    </source>
</reference>
<dbReference type="PRINTS" id="PR00132">
    <property type="entry name" value="GLHYDRLASE2"/>
</dbReference>
<dbReference type="AlphaFoldDB" id="A0A1I7JZP5"/>
<keyword evidence="4" id="KW-0732">Signal</keyword>
<evidence type="ECO:0000259" key="5">
    <source>
        <dbReference type="PROSITE" id="PS50022"/>
    </source>
</evidence>
<dbReference type="GO" id="GO:0004553">
    <property type="term" value="F:hydrolase activity, hydrolyzing O-glycosyl compounds"/>
    <property type="evidence" value="ECO:0007669"/>
    <property type="project" value="InterPro"/>
</dbReference>
<dbReference type="Proteomes" id="UP000199391">
    <property type="component" value="Unassembled WGS sequence"/>
</dbReference>
<keyword evidence="3" id="KW-0326">Glycosidase</keyword>
<evidence type="ECO:0000313" key="6">
    <source>
        <dbReference type="EMBL" id="SFU90663.1"/>
    </source>
</evidence>
<evidence type="ECO:0000313" key="7">
    <source>
        <dbReference type="Proteomes" id="UP000199391"/>
    </source>
</evidence>
<dbReference type="InterPro" id="IPR051913">
    <property type="entry name" value="GH2_Domain-Containing"/>
</dbReference>
<dbReference type="SUPFAM" id="SSF51445">
    <property type="entry name" value="(Trans)glycosidases"/>
    <property type="match status" value="1"/>
</dbReference>